<evidence type="ECO:0000256" key="6">
    <source>
        <dbReference type="ARBA" id="ARBA00022777"/>
    </source>
</evidence>
<dbReference type="InterPro" id="IPR014721">
    <property type="entry name" value="Ribsml_uS5_D2-typ_fold_subgr"/>
</dbReference>
<evidence type="ECO:0000256" key="4">
    <source>
        <dbReference type="ARBA" id="ARBA00022679"/>
    </source>
</evidence>
<keyword evidence="14" id="KW-1185">Reference proteome</keyword>
<evidence type="ECO:0000256" key="5">
    <source>
        <dbReference type="ARBA" id="ARBA00022741"/>
    </source>
</evidence>
<dbReference type="OrthoDB" id="9809438at2"/>
<dbReference type="PANTHER" id="PTHR43527:SF2">
    <property type="entry name" value="4-DIPHOSPHOCYTIDYL-2-C-METHYL-D-ERYTHRITOL KINASE, CHLOROPLASTIC"/>
    <property type="match status" value="1"/>
</dbReference>
<evidence type="ECO:0000259" key="12">
    <source>
        <dbReference type="Pfam" id="PF08544"/>
    </source>
</evidence>
<dbReference type="Proteomes" id="UP000287798">
    <property type="component" value="Unassembled WGS sequence"/>
</dbReference>
<dbReference type="PANTHER" id="PTHR43527">
    <property type="entry name" value="4-DIPHOSPHOCYTIDYL-2-C-METHYL-D-ERYTHRITOL KINASE, CHLOROPLASTIC"/>
    <property type="match status" value="1"/>
</dbReference>
<dbReference type="Gene3D" id="3.30.230.10">
    <property type="match status" value="1"/>
</dbReference>
<feature type="binding site" evidence="10">
    <location>
        <begin position="95"/>
        <end position="105"/>
    </location>
    <ligand>
        <name>ATP</name>
        <dbReference type="ChEBI" id="CHEBI:30616"/>
    </ligand>
</feature>
<evidence type="ECO:0000313" key="13">
    <source>
        <dbReference type="EMBL" id="RRQ22385.1"/>
    </source>
</evidence>
<evidence type="ECO:0000256" key="10">
    <source>
        <dbReference type="HAMAP-Rule" id="MF_00061"/>
    </source>
</evidence>
<keyword evidence="8 10" id="KW-0414">Isoprene biosynthesis</keyword>
<sequence length="283" mass="30434">MKAESGWPAPAKLNLFLHITGRRPDGYHTLQSLFQFLDHGDRLDFTLIDVPDVRLLTPLPGVAPAQDLTVRAARLLQQRAGVSRGVAIRLDKRLPLGGGLGGGSSDAATTLVVLNRLWEAGLDEDALAALGLELGADVPVFVRGRAAWAEGVGERLEPVEVPEPWYLVIVPPVSVATAEVFRHPELTRDSRPITISDFLAGRSHNDCEAIVRQLHPEIAAALDWLNGRTRARLTGTGACVFGAFDDRAAALAAQQAMPAGWEGFIARGCNRSPLHAALEASRM</sequence>
<dbReference type="InterPro" id="IPR020568">
    <property type="entry name" value="Ribosomal_Su5_D2-typ_SF"/>
</dbReference>
<dbReference type="GO" id="GO:0050515">
    <property type="term" value="F:4-(cytidine 5'-diphospho)-2-C-methyl-D-erythritol kinase activity"/>
    <property type="evidence" value="ECO:0007669"/>
    <property type="project" value="UniProtKB-UniRule"/>
</dbReference>
<feature type="domain" description="GHMP kinase N-terminal" evidence="11">
    <location>
        <begin position="68"/>
        <end position="144"/>
    </location>
</feature>
<protein>
    <recommendedName>
        <fullName evidence="3 10">4-diphosphocytidyl-2-C-methyl-D-erythritol kinase</fullName>
        <shortName evidence="10">CMK</shortName>
        <ecNumber evidence="2 10">2.7.1.148</ecNumber>
    </recommendedName>
    <alternativeName>
        <fullName evidence="9 10">4-(cytidine-5'-diphospho)-2-C-methyl-D-erythritol kinase</fullName>
    </alternativeName>
</protein>
<evidence type="ECO:0000256" key="1">
    <source>
        <dbReference type="ARBA" id="ARBA00009684"/>
    </source>
</evidence>
<comment type="caution">
    <text evidence="13">The sequence shown here is derived from an EMBL/GenBank/DDBJ whole genome shotgun (WGS) entry which is preliminary data.</text>
</comment>
<comment type="similarity">
    <text evidence="1 10">Belongs to the GHMP kinase family. IspE subfamily.</text>
</comment>
<proteinExistence type="inferred from homology"/>
<dbReference type="NCBIfam" id="NF011202">
    <property type="entry name" value="PRK14608.1"/>
    <property type="match status" value="1"/>
</dbReference>
<reference evidence="13 14" key="1">
    <citation type="journal article" date="2010" name="Int. J. Syst. Evol. Microbiol.">
        <title>Thiohalobacter thiocyanaticus gen. nov., sp. nov., a moderately halophilic, sulfur-oxidizing gammaproteobacterium from hypersaline lakes, that utilizes thiocyanate.</title>
        <authorList>
            <person name="Sorokin D.Y."/>
            <person name="Kovaleva O.L."/>
            <person name="Tourova T.P."/>
            <person name="Muyzer G."/>
        </authorList>
    </citation>
    <scope>NUCLEOTIDE SEQUENCE [LARGE SCALE GENOMIC DNA]</scope>
    <source>
        <strain evidence="13 14">Hrh1</strain>
    </source>
</reference>
<comment type="catalytic activity">
    <reaction evidence="10">
        <text>4-CDP-2-C-methyl-D-erythritol + ATP = 4-CDP-2-C-methyl-D-erythritol 2-phosphate + ADP + H(+)</text>
        <dbReference type="Rhea" id="RHEA:18437"/>
        <dbReference type="ChEBI" id="CHEBI:15378"/>
        <dbReference type="ChEBI" id="CHEBI:30616"/>
        <dbReference type="ChEBI" id="CHEBI:57823"/>
        <dbReference type="ChEBI" id="CHEBI:57919"/>
        <dbReference type="ChEBI" id="CHEBI:456216"/>
        <dbReference type="EC" id="2.7.1.148"/>
    </reaction>
</comment>
<dbReference type="InterPro" id="IPR006204">
    <property type="entry name" value="GHMP_kinase_N_dom"/>
</dbReference>
<evidence type="ECO:0000259" key="11">
    <source>
        <dbReference type="Pfam" id="PF00288"/>
    </source>
</evidence>
<dbReference type="GO" id="GO:0019288">
    <property type="term" value="P:isopentenyl diphosphate biosynthetic process, methylerythritol 4-phosphate pathway"/>
    <property type="evidence" value="ECO:0007669"/>
    <property type="project" value="UniProtKB-UniRule"/>
</dbReference>
<comment type="function">
    <text evidence="10">Catalyzes the phosphorylation of the position 2 hydroxy group of 4-diphosphocytidyl-2C-methyl-D-erythritol.</text>
</comment>
<name>A0A426QKV3_9GAMM</name>
<dbReference type="PIRSF" id="PIRSF010376">
    <property type="entry name" value="IspE"/>
    <property type="match status" value="1"/>
</dbReference>
<dbReference type="Pfam" id="PF08544">
    <property type="entry name" value="GHMP_kinases_C"/>
    <property type="match status" value="1"/>
</dbReference>
<dbReference type="HAMAP" id="MF_00061">
    <property type="entry name" value="IspE"/>
    <property type="match status" value="1"/>
</dbReference>
<keyword evidence="6 10" id="KW-0418">Kinase</keyword>
<dbReference type="SUPFAM" id="SSF55060">
    <property type="entry name" value="GHMP Kinase, C-terminal domain"/>
    <property type="match status" value="1"/>
</dbReference>
<dbReference type="Gene3D" id="3.30.70.890">
    <property type="entry name" value="GHMP kinase, C-terminal domain"/>
    <property type="match status" value="1"/>
</dbReference>
<dbReference type="EC" id="2.7.1.148" evidence="2 10"/>
<evidence type="ECO:0000256" key="2">
    <source>
        <dbReference type="ARBA" id="ARBA00012052"/>
    </source>
</evidence>
<keyword evidence="7 10" id="KW-0067">ATP-binding</keyword>
<dbReference type="EMBL" id="QZMU01000001">
    <property type="protein sequence ID" value="RRQ22385.1"/>
    <property type="molecule type" value="Genomic_DNA"/>
</dbReference>
<dbReference type="InterPro" id="IPR013750">
    <property type="entry name" value="GHMP_kinase_C_dom"/>
</dbReference>
<feature type="active site" evidence="10">
    <location>
        <position position="137"/>
    </location>
</feature>
<evidence type="ECO:0000256" key="7">
    <source>
        <dbReference type="ARBA" id="ARBA00022840"/>
    </source>
</evidence>
<evidence type="ECO:0000313" key="14">
    <source>
        <dbReference type="Proteomes" id="UP000287798"/>
    </source>
</evidence>
<evidence type="ECO:0000256" key="9">
    <source>
        <dbReference type="ARBA" id="ARBA00032554"/>
    </source>
</evidence>
<dbReference type="SUPFAM" id="SSF54211">
    <property type="entry name" value="Ribosomal protein S5 domain 2-like"/>
    <property type="match status" value="1"/>
</dbReference>
<organism evidence="13 14">
    <name type="scientific">Thiohalobacter thiocyanaticus</name>
    <dbReference type="NCBI Taxonomy" id="585455"/>
    <lineage>
        <taxon>Bacteria</taxon>
        <taxon>Pseudomonadati</taxon>
        <taxon>Pseudomonadota</taxon>
        <taxon>Gammaproteobacteria</taxon>
        <taxon>Thiohalobacterales</taxon>
        <taxon>Thiohalobacteraceae</taxon>
        <taxon>Thiohalobacter</taxon>
    </lineage>
</organism>
<keyword evidence="4 10" id="KW-0808">Transferase</keyword>
<feature type="domain" description="GHMP kinase C-terminal" evidence="12">
    <location>
        <begin position="202"/>
        <end position="261"/>
    </location>
</feature>
<dbReference type="RefSeq" id="WP_125181727.1">
    <property type="nucleotide sequence ID" value="NZ_QZMU01000001.1"/>
</dbReference>
<gene>
    <name evidence="10" type="primary">ispE</name>
    <name evidence="13" type="ORF">D6C00_10755</name>
</gene>
<dbReference type="UniPathway" id="UPA00056">
    <property type="reaction ID" value="UER00094"/>
</dbReference>
<dbReference type="GO" id="GO:0005524">
    <property type="term" value="F:ATP binding"/>
    <property type="evidence" value="ECO:0007669"/>
    <property type="project" value="UniProtKB-UniRule"/>
</dbReference>
<dbReference type="NCBIfam" id="TIGR00154">
    <property type="entry name" value="ispE"/>
    <property type="match status" value="1"/>
</dbReference>
<dbReference type="Pfam" id="PF00288">
    <property type="entry name" value="GHMP_kinases_N"/>
    <property type="match status" value="1"/>
</dbReference>
<evidence type="ECO:0000256" key="3">
    <source>
        <dbReference type="ARBA" id="ARBA00017473"/>
    </source>
</evidence>
<accession>A0A426QKV3</accession>
<evidence type="ECO:0000256" key="8">
    <source>
        <dbReference type="ARBA" id="ARBA00023229"/>
    </source>
</evidence>
<dbReference type="InterPro" id="IPR036554">
    <property type="entry name" value="GHMP_kinase_C_sf"/>
</dbReference>
<dbReference type="InterPro" id="IPR004424">
    <property type="entry name" value="IspE"/>
</dbReference>
<dbReference type="AlphaFoldDB" id="A0A426QKV3"/>
<dbReference type="GO" id="GO:0016114">
    <property type="term" value="P:terpenoid biosynthetic process"/>
    <property type="evidence" value="ECO:0007669"/>
    <property type="project" value="UniProtKB-UniRule"/>
</dbReference>
<comment type="pathway">
    <text evidence="10">Isoprenoid biosynthesis; isopentenyl diphosphate biosynthesis via DXP pathway; isopentenyl diphosphate from 1-deoxy-D-xylulose 5-phosphate: step 3/6.</text>
</comment>
<feature type="active site" evidence="10">
    <location>
        <position position="12"/>
    </location>
</feature>
<keyword evidence="5 10" id="KW-0547">Nucleotide-binding</keyword>